<dbReference type="GO" id="GO:0005737">
    <property type="term" value="C:cytoplasm"/>
    <property type="evidence" value="ECO:0007669"/>
    <property type="project" value="TreeGrafter"/>
</dbReference>
<dbReference type="GO" id="GO:0004520">
    <property type="term" value="F:DNA endonuclease activity"/>
    <property type="evidence" value="ECO:0007669"/>
    <property type="project" value="TreeGrafter"/>
</dbReference>
<sequence length="1451" mass="156013">MRRAGPAGLAARLCEALHGEEAPVVEALLTQGADPNLVLPEGIAAIHLAAGKERESGVRCLKLILQYGGNPNARSVEELTPLHVAASWGCYKCLKLLLRNGGDPNLEDQDGNRAIDLALEEGNKMCVQILQGFQHACLPEEADGANKHTFCHEGSRNAESFLSTLTDDCTETGIISRLSEAWDDPGPLSSTQKCLPDGSPRNAGLGVTFNNAAAADANGRLSCMPENLQDHPCCSVPLSTLAFCAYSHPGCSQGPAALSDNGPSSRPGLPQPVLSSTWLSASNEPRELTSSLTTTQGLSGDEASASPSSETDDSLPPPGPGYEDTTDSGHGLSSQPVPCQDESISKEPVIFPQPQCCSMSHAARARRSVSFCESPKMFSLRNNGNWKESPSGPRCNPRVSDANGTLGLSQLSDFLDLEMLGQVNGQEGLDVTSPDHVYLFCRANSTAIYDLEKTVMNPTFLARTHENSDSPFAAERVLSRSSESSGSQYGSCDSDCYVSAADTSDHSEPKKCLEGKDGCTGGDTQCYSSSLCAREESADSNNPGSKDGSSRVHLGKGLMASTAGQSCEKLVEMPSAVEAVMRHVSPSGSQNTEIAGGRHLYASSEASHNNSDGSGFTSAGKPASELCTSGTAPESLKDTGVSSPSPELQAECVSHKQNDRGSNILSTQEPHQLTPADDAVEEAGPWEAASSMNYRQVIADWEVQGKLKGILLSTDSSLSARPELTSSQRVARKADIQEWDPSANGSDPETPDTVLLGGATGGTPDMGTPGGDMEDNNREEEMTGNPFRGRSVKPPSLSSEADTLVIQRLASPADGSGEDELSPLNEKQKMFPTKSFHSPLLQMCPRPCHVTPRTKSRLTSAARDSSSSSSLFEETLEMPRRPRRIRSPQGMPCMPVGPVTCLEGDTAGRSWVAQGAENASCWEAEERNDLTDTEIIAKATSRSGSSAGHSSCPDASPTVLLDSDGGTDEQSSSGNKGEAQPGAACHPGLPSSDTDNPPSDSMWLTEDGEGDCTDPTQQVVLTRPLGTTAFSQAESDAASEERGRVLPSACPQEERRQPQLDTKRQPGPSRVSFSRLSSRRPSRATSATDHLSGRLSPVPDSCSQDFPLSPGGRPVNLSAREPVEYLYMDEEEGYALIERHVPCADDASVLADTTSSDDTIVYDWRAYQSKLAEQESKENQPPQRKSPVAASELHLLSDEALIRKLRNLGATPGPVTGLTRKLYLQLLDKLMKDPNAQARKRSAGHSPELACALETFQIPDSKDDDMALSRQFDQPDKNRKWREGVLKSSFNYLLLDPRVTQNLPFRCHHLSPADCFRTFISAIFYVGKGKRSRPYSHLYQALTHYKCGKKQVCPKLQHILDIWAGGQGVISVHCFQNVIPVEAYTREACLVDAIGLKMLTNQKKGNYYGVVASWPMKRRRRLGIHMLHRAMQIFLAEGERQLRPADIQIGQ</sequence>
<dbReference type="CDD" id="cd10454">
    <property type="entry name" value="GIY-YIG_COG3680_Meta"/>
    <property type="match status" value="1"/>
</dbReference>
<feature type="compositionally biased region" description="Low complexity" evidence="2">
    <location>
        <begin position="990"/>
        <end position="1001"/>
    </location>
</feature>
<protein>
    <recommendedName>
        <fullName evidence="3">LEM domain-containing protein</fullName>
    </recommendedName>
</protein>
<dbReference type="SUPFAM" id="SSF63451">
    <property type="entry name" value="LEM domain"/>
    <property type="match status" value="1"/>
</dbReference>
<evidence type="ECO:0000256" key="1">
    <source>
        <dbReference type="PROSITE-ProRule" id="PRU00023"/>
    </source>
</evidence>
<dbReference type="PROSITE" id="PS50954">
    <property type="entry name" value="LEM"/>
    <property type="match status" value="1"/>
</dbReference>
<dbReference type="Pfam" id="PF12796">
    <property type="entry name" value="Ank_2"/>
    <property type="match status" value="1"/>
</dbReference>
<dbReference type="InterPro" id="IPR034998">
    <property type="entry name" value="ANKLE1"/>
</dbReference>
<dbReference type="Gene3D" id="1.10.720.40">
    <property type="match status" value="1"/>
</dbReference>
<dbReference type="GO" id="GO:0000712">
    <property type="term" value="P:resolution of meiotic recombination intermediates"/>
    <property type="evidence" value="ECO:0007669"/>
    <property type="project" value="TreeGrafter"/>
</dbReference>
<feature type="region of interest" description="Disordered" evidence="2">
    <location>
        <begin position="284"/>
        <end position="341"/>
    </location>
</feature>
<feature type="region of interest" description="Disordered" evidence="2">
    <location>
        <begin position="471"/>
        <end position="492"/>
    </location>
</feature>
<dbReference type="PROSITE" id="PS50297">
    <property type="entry name" value="ANK_REP_REGION"/>
    <property type="match status" value="1"/>
</dbReference>
<dbReference type="InterPro" id="IPR003887">
    <property type="entry name" value="LEM_dom"/>
</dbReference>
<feature type="compositionally biased region" description="Low complexity" evidence="2">
    <location>
        <begin position="857"/>
        <end position="871"/>
    </location>
</feature>
<feature type="region of interest" description="Disordered" evidence="2">
    <location>
        <begin position="1030"/>
        <end position="1115"/>
    </location>
</feature>
<feature type="compositionally biased region" description="Low complexity" evidence="2">
    <location>
        <begin position="479"/>
        <end position="492"/>
    </location>
</feature>
<evidence type="ECO:0000256" key="2">
    <source>
        <dbReference type="SAM" id="MobiDB-lite"/>
    </source>
</evidence>
<organism evidence="4 5">
    <name type="scientific">Chelydra serpentina</name>
    <name type="common">Snapping turtle</name>
    <name type="synonym">Testudo serpentina</name>
    <dbReference type="NCBI Taxonomy" id="8475"/>
    <lineage>
        <taxon>Eukaryota</taxon>
        <taxon>Metazoa</taxon>
        <taxon>Chordata</taxon>
        <taxon>Craniata</taxon>
        <taxon>Vertebrata</taxon>
        <taxon>Euteleostomi</taxon>
        <taxon>Archelosauria</taxon>
        <taxon>Testudinata</taxon>
        <taxon>Testudines</taxon>
        <taxon>Cryptodira</taxon>
        <taxon>Durocryptodira</taxon>
        <taxon>Americhelydia</taxon>
        <taxon>Chelydroidea</taxon>
        <taxon>Chelydridae</taxon>
        <taxon>Chelydra</taxon>
    </lineage>
</organism>
<dbReference type="Pfam" id="PF03020">
    <property type="entry name" value="LEM"/>
    <property type="match status" value="1"/>
</dbReference>
<dbReference type="InterPro" id="IPR036770">
    <property type="entry name" value="Ankyrin_rpt-contain_sf"/>
</dbReference>
<dbReference type="SMART" id="SM00540">
    <property type="entry name" value="LEM"/>
    <property type="match status" value="1"/>
</dbReference>
<dbReference type="CDD" id="cd12934">
    <property type="entry name" value="LEM"/>
    <property type="match status" value="1"/>
</dbReference>
<dbReference type="Proteomes" id="UP000694403">
    <property type="component" value="Unplaced"/>
</dbReference>
<dbReference type="PANTHER" id="PTHR46427">
    <property type="entry name" value="ANKYRIN REPEAT AND LEM DOMAIN-CONTAINING PROTEIN 1"/>
    <property type="match status" value="1"/>
</dbReference>
<dbReference type="PROSITE" id="PS50088">
    <property type="entry name" value="ANK_REPEAT"/>
    <property type="match status" value="2"/>
</dbReference>
<feature type="repeat" description="ANK" evidence="1">
    <location>
        <begin position="41"/>
        <end position="76"/>
    </location>
</feature>
<reference evidence="4" key="2">
    <citation type="submission" date="2025-09" db="UniProtKB">
        <authorList>
            <consortium name="Ensembl"/>
        </authorList>
    </citation>
    <scope>IDENTIFICATION</scope>
</reference>
<feature type="region of interest" description="Disordered" evidence="2">
    <location>
        <begin position="940"/>
        <end position="1016"/>
    </location>
</feature>
<feature type="repeat" description="ANK" evidence="1">
    <location>
        <begin position="77"/>
        <end position="109"/>
    </location>
</feature>
<dbReference type="Pfam" id="PF22945">
    <property type="entry name" value="LEM-3_GIY-YIG"/>
    <property type="match status" value="1"/>
</dbReference>
<feature type="compositionally biased region" description="Polar residues" evidence="2">
    <location>
        <begin position="660"/>
        <end position="671"/>
    </location>
</feature>
<feature type="region of interest" description="Disordered" evidence="2">
    <location>
        <begin position="718"/>
        <end position="799"/>
    </location>
</feature>
<feature type="compositionally biased region" description="Polar residues" evidence="2">
    <location>
        <begin position="604"/>
        <end position="617"/>
    </location>
</feature>
<dbReference type="PANTHER" id="PTHR46427:SF1">
    <property type="entry name" value="ANKYRIN REPEAT AND LEM DOMAIN-CONTAINING PROTEIN 1"/>
    <property type="match status" value="1"/>
</dbReference>
<dbReference type="Ensembl" id="ENSCSRT00000012087.1">
    <property type="protein sequence ID" value="ENSCSRP00000011647.1"/>
    <property type="gene ID" value="ENSCSRG00000008713.1"/>
</dbReference>
<accession>A0A8C3SC23</accession>
<feature type="region of interest" description="Disordered" evidence="2">
    <location>
        <begin position="257"/>
        <end position="276"/>
    </location>
</feature>
<feature type="region of interest" description="Disordered" evidence="2">
    <location>
        <begin position="851"/>
        <end position="891"/>
    </location>
</feature>
<name>A0A8C3SC23_CHESE</name>
<keyword evidence="5" id="KW-1185">Reference proteome</keyword>
<feature type="compositionally biased region" description="Low complexity" evidence="2">
    <location>
        <begin position="288"/>
        <end position="300"/>
    </location>
</feature>
<dbReference type="GO" id="GO:0005654">
    <property type="term" value="C:nucleoplasm"/>
    <property type="evidence" value="ECO:0007669"/>
    <property type="project" value="TreeGrafter"/>
</dbReference>
<feature type="domain" description="LEM" evidence="3">
    <location>
        <begin position="1190"/>
        <end position="1234"/>
    </location>
</feature>
<dbReference type="InterPro" id="IPR002110">
    <property type="entry name" value="Ankyrin_rpt"/>
</dbReference>
<dbReference type="GO" id="GO:0000724">
    <property type="term" value="P:double-strand break repair via homologous recombination"/>
    <property type="evidence" value="ECO:0007669"/>
    <property type="project" value="TreeGrafter"/>
</dbReference>
<keyword evidence="1" id="KW-0040">ANK repeat</keyword>
<evidence type="ECO:0000313" key="5">
    <source>
        <dbReference type="Proteomes" id="UP000694403"/>
    </source>
</evidence>
<dbReference type="Gene3D" id="1.25.40.20">
    <property type="entry name" value="Ankyrin repeat-containing domain"/>
    <property type="match status" value="1"/>
</dbReference>
<dbReference type="SUPFAM" id="SSF48403">
    <property type="entry name" value="Ankyrin repeat"/>
    <property type="match status" value="1"/>
</dbReference>
<evidence type="ECO:0000313" key="4">
    <source>
        <dbReference type="Ensembl" id="ENSCSRP00000011647.1"/>
    </source>
</evidence>
<reference evidence="4" key="1">
    <citation type="submission" date="2025-08" db="UniProtKB">
        <authorList>
            <consortium name="Ensembl"/>
        </authorList>
    </citation>
    <scope>IDENTIFICATION</scope>
</reference>
<feature type="compositionally biased region" description="Polar residues" evidence="2">
    <location>
        <begin position="718"/>
        <end position="729"/>
    </location>
</feature>
<feature type="compositionally biased region" description="Basic and acidic residues" evidence="2">
    <location>
        <begin position="1052"/>
        <end position="1064"/>
    </location>
</feature>
<evidence type="ECO:0000259" key="3">
    <source>
        <dbReference type="PROSITE" id="PS50954"/>
    </source>
</evidence>
<dbReference type="SMART" id="SM00248">
    <property type="entry name" value="ANK"/>
    <property type="match status" value="3"/>
</dbReference>
<feature type="compositionally biased region" description="Low complexity" evidence="2">
    <location>
        <begin position="941"/>
        <end position="951"/>
    </location>
</feature>
<proteinExistence type="predicted"/>
<feature type="region of interest" description="Disordered" evidence="2">
    <location>
        <begin position="604"/>
        <end position="678"/>
    </location>
</feature>
<dbReference type="InterPro" id="IPR011015">
    <property type="entry name" value="LEM/LEM-like_dom_sf"/>
</dbReference>